<feature type="binding site" description="in other chain" evidence="14">
    <location>
        <begin position="869"/>
        <end position="872"/>
    </location>
    <ligand>
        <name>beta-D-fructose 2,6-bisphosphate</name>
        <dbReference type="ChEBI" id="CHEBI:58579"/>
        <note>allosteric activator; ligand shared between dimeric partners</note>
    </ligand>
</feature>
<evidence type="ECO:0000256" key="12">
    <source>
        <dbReference type="ARBA" id="ARBA00023152"/>
    </source>
</evidence>
<comment type="pathway">
    <text evidence="3 14 15">Carbohydrate degradation; glycolysis; D-glyceraldehyde 3-phosphate and glycerone phosphate from D-glucose: step 3/4.</text>
</comment>
<feature type="binding site" evidence="14">
    <location>
        <position position="319"/>
    </location>
    <ligand>
        <name>Mg(2+)</name>
        <dbReference type="ChEBI" id="CHEBI:18420"/>
        <note>catalytic</note>
    </ligand>
</feature>
<comment type="subunit">
    <text evidence="14">Homotetramer.</text>
</comment>
<dbReference type="GO" id="GO:0005945">
    <property type="term" value="C:6-phosphofructokinase complex"/>
    <property type="evidence" value="ECO:0007669"/>
    <property type="project" value="TreeGrafter"/>
</dbReference>
<feature type="domain" description="Phosphofructokinase" evidence="17">
    <location>
        <begin position="217"/>
        <end position="524"/>
    </location>
</feature>
<feature type="region of interest" description="Disordered" evidence="16">
    <location>
        <begin position="200"/>
        <end position="222"/>
    </location>
</feature>
<dbReference type="GO" id="GO:0046872">
    <property type="term" value="F:metal ion binding"/>
    <property type="evidence" value="ECO:0007669"/>
    <property type="project" value="UniProtKB-KW"/>
</dbReference>
<comment type="catalytic activity">
    <reaction evidence="13 14 15">
        <text>beta-D-fructose 6-phosphate + ATP = beta-D-fructose 1,6-bisphosphate + ADP + H(+)</text>
        <dbReference type="Rhea" id="RHEA:16109"/>
        <dbReference type="ChEBI" id="CHEBI:15378"/>
        <dbReference type="ChEBI" id="CHEBI:30616"/>
        <dbReference type="ChEBI" id="CHEBI:32966"/>
        <dbReference type="ChEBI" id="CHEBI:57634"/>
        <dbReference type="ChEBI" id="CHEBI:456216"/>
        <dbReference type="EC" id="2.7.1.11"/>
    </reaction>
</comment>
<proteinExistence type="inferred from homology"/>
<dbReference type="Pfam" id="PF18468">
    <property type="entry name" value="Pfk_N"/>
    <property type="match status" value="1"/>
</dbReference>
<keyword evidence="6 14" id="KW-0808">Transferase</keyword>
<feature type="region of interest" description="N-terminal catalytic PFK domain 1" evidence="14">
    <location>
        <begin position="1"/>
        <end position="590"/>
    </location>
</feature>
<evidence type="ECO:0000313" key="20">
    <source>
        <dbReference type="Proteomes" id="UP000326924"/>
    </source>
</evidence>
<name>A0A5J5EIA9_9PEZI</name>
<dbReference type="InterPro" id="IPR035966">
    <property type="entry name" value="PKF_sf"/>
</dbReference>
<keyword evidence="7 14" id="KW-0479">Metal-binding</keyword>
<dbReference type="InterPro" id="IPR009161">
    <property type="entry name" value="6-Pfructokinase_euk"/>
</dbReference>
<feature type="active site" description="Proton acceptor" evidence="14">
    <location>
        <position position="366"/>
    </location>
</feature>
<feature type="binding site" evidence="14">
    <location>
        <position position="492"/>
    </location>
    <ligand>
        <name>substrate</name>
        <note>ligand shared between dimeric partners</note>
    </ligand>
</feature>
<feature type="binding site" description="in other chain" evidence="14">
    <location>
        <begin position="777"/>
        <end position="779"/>
    </location>
    <ligand>
        <name>beta-D-fructose 2,6-bisphosphate</name>
        <dbReference type="ChEBI" id="CHEBI:58579"/>
        <note>allosteric activator; ligand shared between dimeric partners</note>
    </ligand>
</feature>
<keyword evidence="4 14" id="KW-0963">Cytoplasm</keyword>
<comment type="subcellular location">
    <subcellularLocation>
        <location evidence="2 14">Cytoplasm</location>
    </subcellularLocation>
</comment>
<gene>
    <name evidence="19" type="ORF">FN846DRAFT_912273</name>
</gene>
<sequence>MFYLSPHAEQSNYYSSGISFFSLVAPNEELFYNTVAFYLDFGFKEVAVYDRNSPKQKGDTDHCATSEKETWLLVNGEGDAQGNDITIKIRLVRNPQGWKDGQAWNDAPNAHDAADWRGSNQSLVFYTPHMKRILRLLKEKNIPFQCQPSEDNVIEVYCHDPLGTLVGFTKKANPFATSIAGPFVSLKPQPVEEGIIKLSPEESRPATPGGTPKRKKRIGVMTSGGDAPGMNAAVRAVVRMTIARGCESYAIYEGYTGLVKGGNFIRKMSWEDVRGWLSEGGTLIGTARCKEFRERPGRLAGAKNLILNGIDALIICGGDGSLTGADIFRREWPNLLEELVKTGELQREQIEPYMHLNIAGLVGSIDNDMTGTDATIGCYSSLTRICQAVDYIDATAYSHSRAFVVEVMGRHCGWLALMAGVSTGADFVFLPEKPPASDWEDDMCAIISKHRGMGKRKTIVIVAEGATDADLNPITASYVKDVLSGKLHLDTRITTLGHVQRGGTACAYDRMLATLQGVEAVDAILEATPETPSPVIVVNENKISRKPLMEAVEQTQAGAACIARKDFEGAMKLRDREFEEYHRLFMATTKLDDPLNKAPEDKRLKIAIIHVGAPAGGINAATRAAATYCLSRGHRPFAINNGFPGLVRHDSVRELDWITVDSWAIRGGSEIGTNRTLPSEDMGMVAWYFQKYKFDGLLIIGGFEAYHALTELYEAREAYPAFRIPMTCLPATISNNVPGTEFSIGSDTCLNALVEYCDAIKQSASASRRRVFVVECQGGRSGYVATMAGLSVGALAVYTPEDGINLTTLQSDIEHLRESFANDRGMNRAGKLILRNERASKTYTTQVIADIIREEANGRFESRTAVPGHVQQGGTPSPMDRVRAVRLAIRCIQFMEDNYTPIQEEGQEAGKGCLDRPETAAVIGIKGASVVFTGVHELREKEHTDWEMRRPRRGFWRDLKSIVDTLSGRYGVPGQD</sequence>
<evidence type="ECO:0000256" key="8">
    <source>
        <dbReference type="ARBA" id="ARBA00022741"/>
    </source>
</evidence>
<dbReference type="GO" id="GO:0006002">
    <property type="term" value="P:fructose 6-phosphate metabolic process"/>
    <property type="evidence" value="ECO:0007669"/>
    <property type="project" value="InterPro"/>
</dbReference>
<dbReference type="GO" id="GO:0070095">
    <property type="term" value="F:fructose-6-phosphate binding"/>
    <property type="evidence" value="ECO:0007669"/>
    <property type="project" value="TreeGrafter"/>
</dbReference>
<dbReference type="GO" id="GO:0005739">
    <property type="term" value="C:mitochondrion"/>
    <property type="evidence" value="ECO:0007669"/>
    <property type="project" value="TreeGrafter"/>
</dbReference>
<comment type="similarity">
    <text evidence="14">Belongs to the phosphofructokinase type A (PFKA) family. ATP-dependent PFK group I subfamily. Eukaryotic two domain clade 'E' sub-subfamily.</text>
</comment>
<dbReference type="GO" id="GO:0042802">
    <property type="term" value="F:identical protein binding"/>
    <property type="evidence" value="ECO:0007669"/>
    <property type="project" value="TreeGrafter"/>
</dbReference>
<dbReference type="Gene3D" id="3.40.50.460">
    <property type="entry name" value="Phosphofructokinase domain"/>
    <property type="match status" value="2"/>
</dbReference>
<dbReference type="GO" id="GO:0016208">
    <property type="term" value="F:AMP binding"/>
    <property type="evidence" value="ECO:0007669"/>
    <property type="project" value="TreeGrafter"/>
</dbReference>
<feature type="binding site" evidence="14">
    <location>
        <position position="401"/>
    </location>
    <ligand>
        <name>substrate</name>
        <note>ligand shared between dimeric partners</note>
    </ligand>
</feature>
<dbReference type="GO" id="GO:0005524">
    <property type="term" value="F:ATP binding"/>
    <property type="evidence" value="ECO:0007669"/>
    <property type="project" value="UniProtKB-KW"/>
</dbReference>
<feature type="domain" description="Phosphofructokinase N-terminal" evidence="18">
    <location>
        <begin position="16"/>
        <end position="72"/>
    </location>
</feature>
<comment type="cofactor">
    <cofactor evidence="1 14">
        <name>Mg(2+)</name>
        <dbReference type="ChEBI" id="CHEBI:18420"/>
    </cofactor>
</comment>
<feature type="binding site" evidence="14">
    <location>
        <position position="770"/>
    </location>
    <ligand>
        <name>beta-D-fructose 2,6-bisphosphate</name>
        <dbReference type="ChEBI" id="CHEBI:58579"/>
        <note>allosteric activator; ligand shared between dimeric partners</note>
    </ligand>
</feature>
<dbReference type="InterPro" id="IPR040712">
    <property type="entry name" value="Pfk_N"/>
</dbReference>
<feature type="domain" description="Phosphofructokinase" evidence="17">
    <location>
        <begin position="605"/>
        <end position="894"/>
    </location>
</feature>
<organism evidence="19 20">
    <name type="scientific">Sphaerosporella brunnea</name>
    <dbReference type="NCBI Taxonomy" id="1250544"/>
    <lineage>
        <taxon>Eukaryota</taxon>
        <taxon>Fungi</taxon>
        <taxon>Dikarya</taxon>
        <taxon>Ascomycota</taxon>
        <taxon>Pezizomycotina</taxon>
        <taxon>Pezizomycetes</taxon>
        <taxon>Pezizales</taxon>
        <taxon>Pyronemataceae</taxon>
        <taxon>Sphaerosporella</taxon>
    </lineage>
</organism>
<evidence type="ECO:0000256" key="6">
    <source>
        <dbReference type="ARBA" id="ARBA00022679"/>
    </source>
</evidence>
<dbReference type="EMBL" id="VXIS01000296">
    <property type="protein sequence ID" value="KAA8894971.1"/>
    <property type="molecule type" value="Genomic_DNA"/>
</dbReference>
<evidence type="ECO:0000256" key="9">
    <source>
        <dbReference type="ARBA" id="ARBA00022777"/>
    </source>
</evidence>
<dbReference type="InterPro" id="IPR029068">
    <property type="entry name" value="Glyas_Bleomycin-R_OHBP_Dase"/>
</dbReference>
<dbReference type="UniPathway" id="UPA00109">
    <property type="reaction ID" value="UER00182"/>
</dbReference>
<feature type="region of interest" description="C-terminal regulatory PFK domain 2" evidence="14">
    <location>
        <begin position="605"/>
        <end position="976"/>
    </location>
</feature>
<comment type="caution">
    <text evidence="19">The sequence shown here is derived from an EMBL/GenBank/DDBJ whole genome shotgun (WGS) entry which is preliminary data.</text>
</comment>
<evidence type="ECO:0000256" key="11">
    <source>
        <dbReference type="ARBA" id="ARBA00022842"/>
    </source>
</evidence>
<dbReference type="PRINTS" id="PR00476">
    <property type="entry name" value="PHFRCTKINASE"/>
</dbReference>
<comment type="function">
    <text evidence="14">Catalyzes the phosphorylation of D-fructose 6-phosphate to fructose 1,6-bisphosphate by ATP, the first committing step of glycolysis.</text>
</comment>
<dbReference type="FunFam" id="3.40.50.460:FF:000008">
    <property type="entry name" value="ATP-dependent 6-phosphofructokinase"/>
    <property type="match status" value="1"/>
</dbReference>
<evidence type="ECO:0000256" key="14">
    <source>
        <dbReference type="HAMAP-Rule" id="MF_03184"/>
    </source>
</evidence>
<feature type="binding site" description="in other chain" evidence="14">
    <location>
        <position position="464"/>
    </location>
    <ligand>
        <name>substrate</name>
        <note>ligand shared between dimeric partners</note>
    </ligand>
</feature>
<feature type="binding site" description="in other chain" evidence="14">
    <location>
        <begin position="732"/>
        <end position="736"/>
    </location>
    <ligand>
        <name>beta-D-fructose 2,6-bisphosphate</name>
        <dbReference type="ChEBI" id="CHEBI:58579"/>
        <note>allosteric activator; ligand shared between dimeric partners</note>
    </ligand>
</feature>
<dbReference type="InParanoid" id="A0A5J5EIA9"/>
<keyword evidence="12 14" id="KW-0324">Glycolysis</keyword>
<evidence type="ECO:0000256" key="2">
    <source>
        <dbReference type="ARBA" id="ARBA00004496"/>
    </source>
</evidence>
<evidence type="ECO:0000313" key="19">
    <source>
        <dbReference type="EMBL" id="KAA8894971.1"/>
    </source>
</evidence>
<feature type="binding site" description="in other chain" evidence="14">
    <location>
        <begin position="498"/>
        <end position="501"/>
    </location>
    <ligand>
        <name>substrate</name>
        <note>ligand shared between dimeric partners</note>
    </ligand>
</feature>
<dbReference type="InterPro" id="IPR015912">
    <property type="entry name" value="Phosphofructokinase_CS"/>
</dbReference>
<dbReference type="GO" id="GO:0003872">
    <property type="term" value="F:6-phosphofructokinase activity"/>
    <property type="evidence" value="ECO:0007669"/>
    <property type="project" value="UniProtKB-UniRule"/>
</dbReference>
<dbReference type="SUPFAM" id="SSF53784">
    <property type="entry name" value="Phosphofructokinase"/>
    <property type="match status" value="2"/>
</dbReference>
<evidence type="ECO:0000256" key="3">
    <source>
        <dbReference type="ARBA" id="ARBA00004679"/>
    </source>
</evidence>
<reference evidence="19 20" key="1">
    <citation type="submission" date="2019-09" db="EMBL/GenBank/DDBJ databases">
        <title>Draft genome of the ectomycorrhizal ascomycete Sphaerosporella brunnea.</title>
        <authorList>
            <consortium name="DOE Joint Genome Institute"/>
            <person name="Benucci G.M."/>
            <person name="Marozzi G."/>
            <person name="Antonielli L."/>
            <person name="Sanchez S."/>
            <person name="Marco P."/>
            <person name="Wang X."/>
            <person name="Falini L.B."/>
            <person name="Barry K."/>
            <person name="Haridas S."/>
            <person name="Lipzen A."/>
            <person name="Labutti K."/>
            <person name="Grigoriev I.V."/>
            <person name="Murat C."/>
            <person name="Martin F."/>
            <person name="Albertini E."/>
            <person name="Donnini D."/>
            <person name="Bonito G."/>
        </authorList>
    </citation>
    <scope>NUCLEOTIDE SEQUENCE [LARGE SCALE GENOMIC DNA]</scope>
    <source>
        <strain evidence="19 20">Sb_GMNB300</strain>
    </source>
</reference>
<evidence type="ECO:0000256" key="10">
    <source>
        <dbReference type="ARBA" id="ARBA00022840"/>
    </source>
</evidence>
<dbReference type="Proteomes" id="UP000326924">
    <property type="component" value="Unassembled WGS sequence"/>
</dbReference>
<evidence type="ECO:0000256" key="7">
    <source>
        <dbReference type="ARBA" id="ARBA00022723"/>
    </source>
</evidence>
<dbReference type="Pfam" id="PF00365">
    <property type="entry name" value="PFK"/>
    <property type="match status" value="2"/>
</dbReference>
<feature type="binding site" evidence="14">
    <location>
        <begin position="318"/>
        <end position="321"/>
    </location>
    <ligand>
        <name>ATP</name>
        <dbReference type="ChEBI" id="CHEBI:30616"/>
    </ligand>
</feature>
<dbReference type="PROSITE" id="PS00433">
    <property type="entry name" value="PHOSPHOFRUCTOKINASE"/>
    <property type="match status" value="2"/>
</dbReference>
<comment type="activity regulation">
    <text evidence="14">Allosterically activated by ADP, AMP, or fructose 2,6-bisphosphate, and allosterically inhibited by ATP or citrate.</text>
</comment>
<feature type="binding site" description="in other chain" evidence="14">
    <location>
        <position position="949"/>
    </location>
    <ligand>
        <name>beta-D-fructose 2,6-bisphosphate</name>
        <dbReference type="ChEBI" id="CHEBI:58579"/>
        <note>allosteric activator; ligand shared between dimeric partners</note>
    </ligand>
</feature>
<protein>
    <recommendedName>
        <fullName evidence="14">ATP-dependent 6-phosphofructokinase</fullName>
        <shortName evidence="14">ATP-PFK</shortName>
        <shortName evidence="14">Phosphofructokinase</shortName>
        <ecNumber evidence="14">2.7.1.11</ecNumber>
    </recommendedName>
    <alternativeName>
        <fullName evidence="14">Phosphohexokinase</fullName>
    </alternativeName>
</protein>
<evidence type="ECO:0000256" key="16">
    <source>
        <dbReference type="SAM" id="MobiDB-lite"/>
    </source>
</evidence>
<evidence type="ECO:0000256" key="13">
    <source>
        <dbReference type="ARBA" id="ARBA00048070"/>
    </source>
</evidence>
<dbReference type="EC" id="2.7.1.11" evidence="14"/>
<evidence type="ECO:0000256" key="4">
    <source>
        <dbReference type="ARBA" id="ARBA00022490"/>
    </source>
</evidence>
<dbReference type="GO" id="GO:0030388">
    <property type="term" value="P:fructose 1,6-bisphosphate metabolic process"/>
    <property type="evidence" value="ECO:0007669"/>
    <property type="project" value="TreeGrafter"/>
</dbReference>
<accession>A0A5J5EIA9</accession>
<feature type="binding site" evidence="14">
    <location>
        <begin position="288"/>
        <end position="289"/>
    </location>
    <ligand>
        <name>ATP</name>
        <dbReference type="ChEBI" id="CHEBI:30616"/>
    </ligand>
</feature>
<keyword evidence="5 14" id="KW-0021">Allosteric enzyme</keyword>
<feature type="binding site" description="in other chain" evidence="14">
    <location>
        <begin position="364"/>
        <end position="366"/>
    </location>
    <ligand>
        <name>substrate</name>
        <note>ligand shared between dimeric partners</note>
    </ligand>
</feature>
<evidence type="ECO:0000256" key="15">
    <source>
        <dbReference type="PIRNR" id="PIRNR000533"/>
    </source>
</evidence>
<dbReference type="FunCoup" id="A0A5J5EIA9">
    <property type="interactions" value="935"/>
</dbReference>
<dbReference type="Gene3D" id="3.10.180.10">
    <property type="entry name" value="2,3-Dihydroxybiphenyl 1,2-Dioxygenase, domain 1"/>
    <property type="match status" value="1"/>
</dbReference>
<dbReference type="GO" id="GO:0048029">
    <property type="term" value="F:monosaccharide binding"/>
    <property type="evidence" value="ECO:0007669"/>
    <property type="project" value="TreeGrafter"/>
</dbReference>
<dbReference type="Gene3D" id="3.40.50.450">
    <property type="match status" value="2"/>
</dbReference>
<dbReference type="NCBIfam" id="TIGR02478">
    <property type="entry name" value="6PF1K_euk"/>
    <property type="match status" value="1"/>
</dbReference>
<keyword evidence="10 14" id="KW-0067">ATP-binding</keyword>
<keyword evidence="11 14" id="KW-0460">Magnesium</keyword>
<dbReference type="InterPro" id="IPR022953">
    <property type="entry name" value="ATP_PFK"/>
</dbReference>
<dbReference type="InterPro" id="IPR000023">
    <property type="entry name" value="Phosphofructokinase_dom"/>
</dbReference>
<feature type="region of interest" description="Interdomain linker" evidence="14">
    <location>
        <begin position="591"/>
        <end position="604"/>
    </location>
</feature>
<feature type="binding site" description="in other chain" evidence="14">
    <location>
        <position position="675"/>
    </location>
    <ligand>
        <name>beta-D-fructose 2,6-bisphosphate</name>
        <dbReference type="ChEBI" id="CHEBI:58579"/>
        <note>allosteric activator; ligand shared between dimeric partners</note>
    </ligand>
</feature>
<dbReference type="PIRSF" id="PIRSF000533">
    <property type="entry name" value="ATP_PFK_euk"/>
    <property type="match status" value="1"/>
</dbReference>
<feature type="binding site" description="in other chain" evidence="14">
    <location>
        <begin position="408"/>
        <end position="410"/>
    </location>
    <ligand>
        <name>substrate</name>
        <note>ligand shared between dimeric partners</note>
    </ligand>
</feature>
<feature type="binding site" evidence="14">
    <location>
        <position position="863"/>
    </location>
    <ligand>
        <name>beta-D-fructose 2,6-bisphosphate</name>
        <dbReference type="ChEBI" id="CHEBI:58579"/>
        <note>allosteric activator; ligand shared between dimeric partners</note>
    </ligand>
</feature>
<dbReference type="FunFam" id="3.40.50.460:FF:000007">
    <property type="entry name" value="ATP-dependent 6-phosphofructokinase"/>
    <property type="match status" value="1"/>
</dbReference>
<keyword evidence="9 14" id="KW-0418">Kinase</keyword>
<evidence type="ECO:0000259" key="17">
    <source>
        <dbReference type="Pfam" id="PF00365"/>
    </source>
</evidence>
<feature type="binding site" description="in other chain" evidence="14">
    <location>
        <position position="837"/>
    </location>
    <ligand>
        <name>beta-D-fructose 2,6-bisphosphate</name>
        <dbReference type="ChEBI" id="CHEBI:58579"/>
        <note>allosteric activator; ligand shared between dimeric partners</note>
    </ligand>
</feature>
<dbReference type="PANTHER" id="PTHR13697">
    <property type="entry name" value="PHOSPHOFRUCTOKINASE"/>
    <property type="match status" value="1"/>
</dbReference>
<evidence type="ECO:0000259" key="18">
    <source>
        <dbReference type="Pfam" id="PF18468"/>
    </source>
</evidence>
<dbReference type="HAMAP" id="MF_03184">
    <property type="entry name" value="Phosphofructokinase_I_E"/>
    <property type="match status" value="1"/>
</dbReference>
<keyword evidence="8 14" id="KW-0547">Nucleotide-binding</keyword>
<comment type="similarity">
    <text evidence="15">Belongs to the phosphofructokinase type A (PFKA) family. ATP-dependent PFK group I subfamily. Eukaryotic two domain clade "E" sub-subfamily.</text>
</comment>
<keyword evidence="20" id="KW-1185">Reference proteome</keyword>
<dbReference type="PANTHER" id="PTHR13697:SF4">
    <property type="entry name" value="ATP-DEPENDENT 6-PHOSPHOFRUCTOKINASE"/>
    <property type="match status" value="1"/>
</dbReference>
<dbReference type="AlphaFoldDB" id="A0A5J5EIA9"/>
<dbReference type="GO" id="GO:0061621">
    <property type="term" value="P:canonical glycolysis"/>
    <property type="evidence" value="ECO:0007669"/>
    <property type="project" value="TreeGrafter"/>
</dbReference>
<evidence type="ECO:0000256" key="1">
    <source>
        <dbReference type="ARBA" id="ARBA00001946"/>
    </source>
</evidence>
<evidence type="ECO:0000256" key="5">
    <source>
        <dbReference type="ARBA" id="ARBA00022533"/>
    </source>
</evidence>
<dbReference type="OrthoDB" id="537915at2759"/>
<feature type="binding site" evidence="14">
    <location>
        <position position="225"/>
    </location>
    <ligand>
        <name>ATP</name>
        <dbReference type="ChEBI" id="CHEBI:30616"/>
    </ligand>
</feature>